<dbReference type="InterPro" id="IPR006379">
    <property type="entry name" value="HAD-SF_hydro_IIB"/>
</dbReference>
<dbReference type="NCBIfam" id="TIGR01484">
    <property type="entry name" value="HAD-SF-IIB"/>
    <property type="match status" value="1"/>
</dbReference>
<dbReference type="EMBL" id="LYPB01000045">
    <property type="protein sequence ID" value="OAS22329.1"/>
    <property type="molecule type" value="Genomic_DNA"/>
</dbReference>
<dbReference type="STRING" id="1850517.A8708_12210"/>
<dbReference type="OrthoDB" id="9790031at2"/>
<dbReference type="NCBIfam" id="TIGR00099">
    <property type="entry name" value="Cof-subfamily"/>
    <property type="match status" value="1"/>
</dbReference>
<dbReference type="InterPro" id="IPR000150">
    <property type="entry name" value="Cof"/>
</dbReference>
<dbReference type="GO" id="GO:0005829">
    <property type="term" value="C:cytosol"/>
    <property type="evidence" value="ECO:0007669"/>
    <property type="project" value="TreeGrafter"/>
</dbReference>
<keyword evidence="1" id="KW-0378">Hydrolase</keyword>
<dbReference type="PROSITE" id="PS01228">
    <property type="entry name" value="COF_1"/>
    <property type="match status" value="1"/>
</dbReference>
<dbReference type="InterPro" id="IPR036412">
    <property type="entry name" value="HAD-like_sf"/>
</dbReference>
<dbReference type="Gene3D" id="3.40.50.1000">
    <property type="entry name" value="HAD superfamily/HAD-like"/>
    <property type="match status" value="1"/>
</dbReference>
<sequence length="266" mass="29477">MNYRLIALDVDGTLLNDHHELTDQTIETIQEVHDQGCHIVLCTGRAPASTLPILEQLGLEGTMITHNGAVTVHADERGQSLVNEFSFEISEIESMLAYARREGIHFDVCTAFNMYIERAGEYEKLMYQKFLINPKLVTSVSELGVPIVKFTLFAQPDVLDRVQLDWEAQKLYGNLRMIRSGDLFIDVMNPAANKGNALKALAATLEIEASEVMAIGNYYNDLEMMDFAGLGIAVANSPDAVKEAADAVTSSNNDEGVHEAIRKYCF</sequence>
<reference evidence="1 2" key="1">
    <citation type="submission" date="2016-05" db="EMBL/GenBank/DDBJ databases">
        <title>Paenibacillus sp. 1ZS3-15 nov., isolated from the rhizosphere soil.</title>
        <authorList>
            <person name="Zhang X.X."/>
            <person name="Zhang J."/>
        </authorList>
    </citation>
    <scope>NUCLEOTIDE SEQUENCE [LARGE SCALE GENOMIC DNA]</scope>
    <source>
        <strain evidence="1 2">1ZS3-15</strain>
    </source>
</reference>
<dbReference type="SFLD" id="SFLDS00003">
    <property type="entry name" value="Haloacid_Dehalogenase"/>
    <property type="match status" value="1"/>
</dbReference>
<dbReference type="AlphaFoldDB" id="A0A198ALC1"/>
<proteinExistence type="predicted"/>
<dbReference type="SFLD" id="SFLDG01140">
    <property type="entry name" value="C2.B:_Phosphomannomutase_and_P"/>
    <property type="match status" value="1"/>
</dbReference>
<organism evidence="1 2">
    <name type="scientific">Paenibacillus oryzisoli</name>
    <dbReference type="NCBI Taxonomy" id="1850517"/>
    <lineage>
        <taxon>Bacteria</taxon>
        <taxon>Bacillati</taxon>
        <taxon>Bacillota</taxon>
        <taxon>Bacilli</taxon>
        <taxon>Bacillales</taxon>
        <taxon>Paenibacillaceae</taxon>
        <taxon>Paenibacillus</taxon>
    </lineage>
</organism>
<dbReference type="GO" id="GO:0016791">
    <property type="term" value="F:phosphatase activity"/>
    <property type="evidence" value="ECO:0007669"/>
    <property type="project" value="UniProtKB-ARBA"/>
</dbReference>
<dbReference type="InterPro" id="IPR023214">
    <property type="entry name" value="HAD_sf"/>
</dbReference>
<accession>A0A198ALC1</accession>
<keyword evidence="2" id="KW-1185">Reference proteome</keyword>
<dbReference type="GO" id="GO:0000287">
    <property type="term" value="F:magnesium ion binding"/>
    <property type="evidence" value="ECO:0007669"/>
    <property type="project" value="TreeGrafter"/>
</dbReference>
<dbReference type="PANTHER" id="PTHR10000:SF8">
    <property type="entry name" value="HAD SUPERFAMILY HYDROLASE-LIKE, TYPE 3"/>
    <property type="match status" value="1"/>
</dbReference>
<name>A0A198ALC1_9BACL</name>
<comment type="caution">
    <text evidence="1">The sequence shown here is derived from an EMBL/GenBank/DDBJ whole genome shotgun (WGS) entry which is preliminary data.</text>
</comment>
<dbReference type="Gene3D" id="3.30.1240.10">
    <property type="match status" value="1"/>
</dbReference>
<evidence type="ECO:0000313" key="2">
    <source>
        <dbReference type="Proteomes" id="UP000078454"/>
    </source>
</evidence>
<protein>
    <submittedName>
        <fullName evidence="1">Hydrolase</fullName>
    </submittedName>
</protein>
<gene>
    <name evidence="1" type="ORF">A8708_12210</name>
</gene>
<dbReference type="SUPFAM" id="SSF56784">
    <property type="entry name" value="HAD-like"/>
    <property type="match status" value="1"/>
</dbReference>
<dbReference type="CDD" id="cd07516">
    <property type="entry name" value="HAD_Pase"/>
    <property type="match status" value="1"/>
</dbReference>
<dbReference type="RefSeq" id="WP_068662099.1">
    <property type="nucleotide sequence ID" value="NZ_LYPB01000045.1"/>
</dbReference>
<dbReference type="Proteomes" id="UP000078454">
    <property type="component" value="Unassembled WGS sequence"/>
</dbReference>
<evidence type="ECO:0000313" key="1">
    <source>
        <dbReference type="EMBL" id="OAS22329.1"/>
    </source>
</evidence>
<dbReference type="Pfam" id="PF08282">
    <property type="entry name" value="Hydrolase_3"/>
    <property type="match status" value="1"/>
</dbReference>
<dbReference type="PANTHER" id="PTHR10000">
    <property type="entry name" value="PHOSPHOSERINE PHOSPHATASE"/>
    <property type="match status" value="1"/>
</dbReference>